<accession>X0V399</accession>
<protein>
    <submittedName>
        <fullName evidence="1">Uncharacterized protein</fullName>
    </submittedName>
</protein>
<comment type="caution">
    <text evidence="1">The sequence shown here is derived from an EMBL/GenBank/DDBJ whole genome shotgun (WGS) entry which is preliminary data.</text>
</comment>
<proteinExistence type="predicted"/>
<feature type="non-terminal residue" evidence="1">
    <location>
        <position position="1"/>
    </location>
</feature>
<name>X0V399_9ZZZZ</name>
<reference evidence="1" key="1">
    <citation type="journal article" date="2014" name="Front. Microbiol.">
        <title>High frequency of phylogenetically diverse reductive dehalogenase-homologous genes in deep subseafloor sedimentary metagenomes.</title>
        <authorList>
            <person name="Kawai M."/>
            <person name="Futagami T."/>
            <person name="Toyoda A."/>
            <person name="Takaki Y."/>
            <person name="Nishi S."/>
            <person name="Hori S."/>
            <person name="Arai W."/>
            <person name="Tsubouchi T."/>
            <person name="Morono Y."/>
            <person name="Uchiyama I."/>
            <person name="Ito T."/>
            <person name="Fujiyama A."/>
            <person name="Inagaki F."/>
            <person name="Takami H."/>
        </authorList>
    </citation>
    <scope>NUCLEOTIDE SEQUENCE</scope>
    <source>
        <strain evidence="1">Expedition CK06-06</strain>
    </source>
</reference>
<organism evidence="1">
    <name type="scientific">marine sediment metagenome</name>
    <dbReference type="NCBI Taxonomy" id="412755"/>
    <lineage>
        <taxon>unclassified sequences</taxon>
        <taxon>metagenomes</taxon>
        <taxon>ecological metagenomes</taxon>
    </lineage>
</organism>
<evidence type="ECO:0000313" key="1">
    <source>
        <dbReference type="EMBL" id="GAG12580.1"/>
    </source>
</evidence>
<dbReference type="EMBL" id="BARS01023551">
    <property type="protein sequence ID" value="GAG12580.1"/>
    <property type="molecule type" value="Genomic_DNA"/>
</dbReference>
<sequence>ARKAGPLGCSRCYRVMPVRETVLTVPTAKIEIFPE</sequence>
<dbReference type="AlphaFoldDB" id="X0V399"/>
<gene>
    <name evidence="1" type="ORF">S01H1_37486</name>
</gene>